<protein>
    <recommendedName>
        <fullName evidence="3">DUF692 family protein</fullName>
    </recommendedName>
</protein>
<accession>A0A9Q5CWY5</accession>
<dbReference type="Proteomes" id="UP000821656">
    <property type="component" value="Unassembled WGS sequence"/>
</dbReference>
<gene>
    <name evidence="1" type="ORF">DFH45_003705</name>
</gene>
<evidence type="ECO:0000313" key="1">
    <source>
        <dbReference type="EMBL" id="NRV10742.1"/>
    </source>
</evidence>
<dbReference type="RefSeq" id="WP_077308086.1">
    <property type="nucleotide sequence ID" value="NZ_CP016090.1"/>
</dbReference>
<dbReference type="InterPro" id="IPR007801">
    <property type="entry name" value="MbnB/TglH/ChrH"/>
</dbReference>
<dbReference type="EMBL" id="JABSXK010000001">
    <property type="protein sequence ID" value="NRV10742.1"/>
    <property type="molecule type" value="Genomic_DNA"/>
</dbReference>
<organism evidence="1 2">
    <name type="scientific">Clostridium beijerinckii</name>
    <name type="common">Clostridium MP</name>
    <dbReference type="NCBI Taxonomy" id="1520"/>
    <lineage>
        <taxon>Bacteria</taxon>
        <taxon>Bacillati</taxon>
        <taxon>Bacillota</taxon>
        <taxon>Clostridia</taxon>
        <taxon>Eubacteriales</taxon>
        <taxon>Clostridiaceae</taxon>
        <taxon>Clostridium</taxon>
    </lineage>
</organism>
<reference evidence="1" key="1">
    <citation type="submission" date="2020-05" db="EMBL/GenBank/DDBJ databases">
        <title>Genomic insights into acetone-butanol-ethanol (ABE) fermentation by sequencing solventogenic clostridia strains.</title>
        <authorList>
            <person name="Brown S."/>
        </authorList>
    </citation>
    <scope>NUCLEOTIDE SEQUENCE</scope>
    <source>
        <strain evidence="1">DJ126</strain>
    </source>
</reference>
<sequence length="264" mass="30908">MYIGCNWSKALKFLIEKNLIRIDYIKSFGYGNFKEDFKTMRSMRPILVHGLGYYENTGMNDIAGIDFNSANSIIKKCNSPHYGLHLAIRSKDMLTGMTEDDIYKRMSNQIQFFKKSLSVPLLLENSPDTPHDREAFDLYPYVMPEQIYKLVVENDVSFLLDITHAKITAKYREWDIYDYIGRLPIDHVVEIHTNGSGHDENGFPMDTHQAMEEEDYELLEWVLNRTNPKIVTLEFNEVETEDYDKVIDSLEKQLTRIYDICSTR</sequence>
<name>A0A9Q5CWY5_CLOBE</name>
<dbReference type="Gene3D" id="3.20.20.150">
    <property type="entry name" value="Divalent-metal-dependent TIM barrel enzymes"/>
    <property type="match status" value="1"/>
</dbReference>
<comment type="caution">
    <text evidence="1">The sequence shown here is derived from an EMBL/GenBank/DDBJ whole genome shotgun (WGS) entry which is preliminary data.</text>
</comment>
<proteinExistence type="predicted"/>
<evidence type="ECO:0000313" key="2">
    <source>
        <dbReference type="Proteomes" id="UP000821656"/>
    </source>
</evidence>
<dbReference type="Pfam" id="PF05114">
    <property type="entry name" value="MbnB_TglH_ChrH"/>
    <property type="match status" value="1"/>
</dbReference>
<evidence type="ECO:0008006" key="3">
    <source>
        <dbReference type="Google" id="ProtNLM"/>
    </source>
</evidence>
<dbReference type="AlphaFoldDB" id="A0A9Q5CWY5"/>